<dbReference type="Proteomes" id="UP000037069">
    <property type="component" value="Unassembled WGS sequence"/>
</dbReference>
<evidence type="ECO:0000313" key="2">
    <source>
        <dbReference type="EMBL" id="KNC21266.1"/>
    </source>
</evidence>
<keyword evidence="3" id="KW-1185">Reference proteome</keyword>
<dbReference type="AlphaFoldDB" id="A0A0L0BMJ9"/>
<proteinExistence type="predicted"/>
<keyword evidence="1" id="KW-1133">Transmembrane helix</keyword>
<gene>
    <name evidence="2" type="ORF">FF38_13913</name>
</gene>
<reference evidence="2 3" key="1">
    <citation type="journal article" date="2015" name="Nat. Commun.">
        <title>Lucilia cuprina genome unlocks parasitic fly biology to underpin future interventions.</title>
        <authorList>
            <person name="Anstead C.A."/>
            <person name="Korhonen P.K."/>
            <person name="Young N.D."/>
            <person name="Hall R.S."/>
            <person name="Jex A.R."/>
            <person name="Murali S.C."/>
            <person name="Hughes D.S."/>
            <person name="Lee S.F."/>
            <person name="Perry T."/>
            <person name="Stroehlein A.J."/>
            <person name="Ansell B.R."/>
            <person name="Breugelmans B."/>
            <person name="Hofmann A."/>
            <person name="Qu J."/>
            <person name="Dugan S."/>
            <person name="Lee S.L."/>
            <person name="Chao H."/>
            <person name="Dinh H."/>
            <person name="Han Y."/>
            <person name="Doddapaneni H.V."/>
            <person name="Worley K.C."/>
            <person name="Muzny D.M."/>
            <person name="Ioannidis P."/>
            <person name="Waterhouse R.M."/>
            <person name="Zdobnov E.M."/>
            <person name="James P.J."/>
            <person name="Bagnall N.H."/>
            <person name="Kotze A.C."/>
            <person name="Gibbs R.A."/>
            <person name="Richards S."/>
            <person name="Batterham P."/>
            <person name="Gasser R.B."/>
        </authorList>
    </citation>
    <scope>NUCLEOTIDE SEQUENCE [LARGE SCALE GENOMIC DNA]</scope>
    <source>
        <strain evidence="2 3">LS</strain>
        <tissue evidence="2">Full body</tissue>
    </source>
</reference>
<comment type="caution">
    <text evidence="2">The sequence shown here is derived from an EMBL/GenBank/DDBJ whole genome shotgun (WGS) entry which is preliminary data.</text>
</comment>
<keyword evidence="1" id="KW-0812">Transmembrane</keyword>
<organism evidence="2 3">
    <name type="scientific">Lucilia cuprina</name>
    <name type="common">Green bottle fly</name>
    <name type="synonym">Australian sheep blowfly</name>
    <dbReference type="NCBI Taxonomy" id="7375"/>
    <lineage>
        <taxon>Eukaryota</taxon>
        <taxon>Metazoa</taxon>
        <taxon>Ecdysozoa</taxon>
        <taxon>Arthropoda</taxon>
        <taxon>Hexapoda</taxon>
        <taxon>Insecta</taxon>
        <taxon>Pterygota</taxon>
        <taxon>Neoptera</taxon>
        <taxon>Endopterygota</taxon>
        <taxon>Diptera</taxon>
        <taxon>Brachycera</taxon>
        <taxon>Muscomorpha</taxon>
        <taxon>Oestroidea</taxon>
        <taxon>Calliphoridae</taxon>
        <taxon>Luciliinae</taxon>
        <taxon>Lucilia</taxon>
    </lineage>
</organism>
<evidence type="ECO:0000256" key="1">
    <source>
        <dbReference type="SAM" id="Phobius"/>
    </source>
</evidence>
<evidence type="ECO:0000313" key="3">
    <source>
        <dbReference type="Proteomes" id="UP000037069"/>
    </source>
</evidence>
<feature type="transmembrane region" description="Helical" evidence="1">
    <location>
        <begin position="6"/>
        <end position="27"/>
    </location>
</feature>
<protein>
    <submittedName>
        <fullName evidence="2">Uncharacterized protein</fullName>
    </submittedName>
</protein>
<dbReference type="EMBL" id="JRES01001642">
    <property type="protein sequence ID" value="KNC21266.1"/>
    <property type="molecule type" value="Genomic_DNA"/>
</dbReference>
<accession>A0A0L0BMJ9</accession>
<sequence>MLQRDSLGVVLALNLHVLLLNWFNLIINIITMISSISIDHNDFNSLTIDITTSEKALLFSVTKSLEALIYHLIPARHHHAFRTVPPQHCHNPSHFTELKTAESFMSLKEMDFNQGDVLPSLVFNFDLSKLPATLQEVKVAKFLNVEGFPSQRT</sequence>
<keyword evidence="1" id="KW-0472">Membrane</keyword>
<name>A0A0L0BMJ9_LUCCU</name>